<organism evidence="2 3">
    <name type="scientific">Ficus carica</name>
    <name type="common">Common fig</name>
    <dbReference type="NCBI Taxonomy" id="3494"/>
    <lineage>
        <taxon>Eukaryota</taxon>
        <taxon>Viridiplantae</taxon>
        <taxon>Streptophyta</taxon>
        <taxon>Embryophyta</taxon>
        <taxon>Tracheophyta</taxon>
        <taxon>Spermatophyta</taxon>
        <taxon>Magnoliopsida</taxon>
        <taxon>eudicotyledons</taxon>
        <taxon>Gunneridae</taxon>
        <taxon>Pentapetalae</taxon>
        <taxon>rosids</taxon>
        <taxon>fabids</taxon>
        <taxon>Rosales</taxon>
        <taxon>Moraceae</taxon>
        <taxon>Ficeae</taxon>
        <taxon>Ficus</taxon>
    </lineage>
</organism>
<keyword evidence="3" id="KW-1185">Reference proteome</keyword>
<name>A0AA87ZT23_FICCA</name>
<dbReference type="AlphaFoldDB" id="A0AA87ZT23"/>
<dbReference type="Proteomes" id="UP001187192">
    <property type="component" value="Unassembled WGS sequence"/>
</dbReference>
<accession>A0AA87ZT23</accession>
<feature type="region of interest" description="Disordered" evidence="1">
    <location>
        <begin position="134"/>
        <end position="173"/>
    </location>
</feature>
<evidence type="ECO:0000313" key="3">
    <source>
        <dbReference type="Proteomes" id="UP001187192"/>
    </source>
</evidence>
<proteinExistence type="predicted"/>
<reference evidence="2" key="1">
    <citation type="submission" date="2023-07" db="EMBL/GenBank/DDBJ databases">
        <title>draft genome sequence of fig (Ficus carica).</title>
        <authorList>
            <person name="Takahashi T."/>
            <person name="Nishimura K."/>
        </authorList>
    </citation>
    <scope>NUCLEOTIDE SEQUENCE</scope>
</reference>
<evidence type="ECO:0000256" key="1">
    <source>
        <dbReference type="SAM" id="MobiDB-lite"/>
    </source>
</evidence>
<gene>
    <name evidence="2" type="ORF">TIFTF001_008283</name>
</gene>
<evidence type="ECO:0000313" key="2">
    <source>
        <dbReference type="EMBL" id="GMN39050.1"/>
    </source>
</evidence>
<protein>
    <submittedName>
        <fullName evidence="2">Uncharacterized protein</fullName>
    </submittedName>
</protein>
<comment type="caution">
    <text evidence="2">The sequence shown here is derived from an EMBL/GenBank/DDBJ whole genome shotgun (WGS) entry which is preliminary data.</text>
</comment>
<dbReference type="EMBL" id="BTGU01000009">
    <property type="protein sequence ID" value="GMN39050.1"/>
    <property type="molecule type" value="Genomic_DNA"/>
</dbReference>
<feature type="compositionally biased region" description="Pro residues" evidence="1">
    <location>
        <begin position="142"/>
        <end position="171"/>
    </location>
</feature>
<sequence length="195" mass="21640">MTSPECPDLSMSRSSKLKFQRTQQKLVILTPAIATRRRSHRKLVIPTPAITIRRRLRQNLAIPSLFTVSVVNKREYEYSPSSVYSSQPCCGHETPNRSILSLSPPASAAPITSRSFDLSCSRSVNSELLRSTFPLPRLRPSEGPPNIPRPSSSPPSPPPPWASPLPKPLPFPSVTLHPRARIFLTRRSLPPQSPP</sequence>